<accession>W0EGV6</accession>
<keyword evidence="2" id="KW-1185">Reference proteome</keyword>
<dbReference type="RefSeq" id="WP_006717480.1">
    <property type="nucleotide sequence ID" value="NZ_CP007032.1"/>
</dbReference>
<dbReference type="EMBL" id="CP007032">
    <property type="protein sequence ID" value="AHF08439.1"/>
    <property type="molecule type" value="Genomic_DNA"/>
</dbReference>
<name>W0EGV6_9FIRM</name>
<reference evidence="1 2" key="1">
    <citation type="submission" date="2013-12" db="EMBL/GenBank/DDBJ databases">
        <authorList>
            <consortium name="DOE Joint Genome Institute"/>
            <person name="Smidt H."/>
            <person name="Huntemann M."/>
            <person name="Han J."/>
            <person name="Chen A."/>
            <person name="Kyrpides N."/>
            <person name="Mavromatis K."/>
            <person name="Markowitz V."/>
            <person name="Palaniappan K."/>
            <person name="Ivanova N."/>
            <person name="Schaumberg A."/>
            <person name="Pati A."/>
            <person name="Liolios K."/>
            <person name="Nordberg H.P."/>
            <person name="Cantor M.N."/>
            <person name="Hua S.X."/>
            <person name="Woyke T."/>
        </authorList>
    </citation>
    <scope>NUCLEOTIDE SEQUENCE [LARGE SCALE GENOMIC DNA]</scope>
    <source>
        <strain evidence="2">DSM 15288</strain>
    </source>
</reference>
<dbReference type="OrthoDB" id="9813719at2"/>
<proteinExistence type="predicted"/>
<gene>
    <name evidence="1" type="ORF">DESME_02955</name>
</gene>
<dbReference type="Proteomes" id="UP000010847">
    <property type="component" value="Chromosome"/>
</dbReference>
<evidence type="ECO:0000313" key="1">
    <source>
        <dbReference type="EMBL" id="AHF08439.1"/>
    </source>
</evidence>
<dbReference type="AlphaFoldDB" id="W0EGV6"/>
<dbReference type="KEGG" id="dmt:DESME_02955"/>
<dbReference type="HOGENOM" id="CLU_544946_0_0_9"/>
<dbReference type="SUPFAM" id="SSF52540">
    <property type="entry name" value="P-loop containing nucleoside triphosphate hydrolases"/>
    <property type="match status" value="1"/>
</dbReference>
<sequence>MSVFLLPDRFEALENQRSNYDISKIIVPVDDGLEKIQELYEEMSTSGRGAFLILKGRSGCGKTTFLNTVSIFMKDVEVLTIDNTSDVVTTLQSLPPSRNKLRIVVIEGRESLLDFNVSFIDKTIHTVNSFIRSRAGNNTLVVWPCNNEDILEVLVETANNIGGTSLLGIEDAYYEFNGPSRFQYVPIAKQTLDLFNDGKTLLEYGLTDEFAAELLESAPTIGEYLKLLNSKIRINLRNVERLARTESSKLWIVVLAGNEPSKDVAALTKGALSAADINRLIVATNANIVEELKQYPQELGILANYFDCRIIFMPILTTLAVIRDFADTSLKEILKNNSISTTSDGRGIERLLNSELANMINSVPNGMDRKGKTGPESVKAFEKHAEIASKNDKILNETFGHALVKSGLINDFSKEADFGQGLKRRTDLLCRTNFGDIRLEFMWRKETTRAEIANYTLTKLYNYGKAIGVLK</sequence>
<organism evidence="1 2">
    <name type="scientific">Desulfitobacterium metallireducens DSM 15288</name>
    <dbReference type="NCBI Taxonomy" id="871968"/>
    <lineage>
        <taxon>Bacteria</taxon>
        <taxon>Bacillati</taxon>
        <taxon>Bacillota</taxon>
        <taxon>Clostridia</taxon>
        <taxon>Eubacteriales</taxon>
        <taxon>Desulfitobacteriaceae</taxon>
        <taxon>Desulfitobacterium</taxon>
    </lineage>
</organism>
<dbReference type="eggNOG" id="COG0630">
    <property type="taxonomic scope" value="Bacteria"/>
</dbReference>
<dbReference type="InterPro" id="IPR027417">
    <property type="entry name" value="P-loop_NTPase"/>
</dbReference>
<protein>
    <submittedName>
        <fullName evidence="1">Uncharacterized protein</fullName>
    </submittedName>
</protein>
<evidence type="ECO:0000313" key="2">
    <source>
        <dbReference type="Proteomes" id="UP000010847"/>
    </source>
</evidence>